<reference evidence="2" key="1">
    <citation type="submission" date="2008-08" db="EMBL/GenBank/DDBJ databases">
        <authorList>
            <person name="Zhan X.M."/>
        </authorList>
    </citation>
    <scope>NUCLEOTIDE SEQUENCE</scope>
</reference>
<evidence type="ECO:0000313" key="2">
    <source>
        <dbReference type="EMBL" id="CAR63650.1"/>
    </source>
</evidence>
<dbReference type="AlphaFoldDB" id="C7TNQ7"/>
<organism evidence="2">
    <name type="scientific">Angiostrongylus cantonensis</name>
    <name type="common">Rat lungworm</name>
    <dbReference type="NCBI Taxonomy" id="6313"/>
    <lineage>
        <taxon>Eukaryota</taxon>
        <taxon>Metazoa</taxon>
        <taxon>Ecdysozoa</taxon>
        <taxon>Nematoda</taxon>
        <taxon>Chromadorea</taxon>
        <taxon>Rhabditida</taxon>
        <taxon>Rhabditina</taxon>
        <taxon>Rhabditomorpha</taxon>
        <taxon>Strongyloidea</taxon>
        <taxon>Metastrongylidae</taxon>
        <taxon>Angiostrongylus</taxon>
    </lineage>
</organism>
<reference evidence="2" key="2">
    <citation type="journal article" date="2009" name="BMC Mol. Biol.">
        <title>Preliminary molecular characterization of the human pathogen Angiostrongylus cantonensis.</title>
        <authorList>
            <person name="He H."/>
            <person name="Cheng M."/>
            <person name="Yang X."/>
            <person name="Meng J."/>
            <person name="He A."/>
            <person name="Zheng X."/>
            <person name="Li Z."/>
            <person name="Guo P."/>
            <person name="Pan Z."/>
            <person name="Zhan X."/>
        </authorList>
    </citation>
    <scope>NUCLEOTIDE SEQUENCE</scope>
</reference>
<feature type="chain" id="PRO_5002984639" evidence="1">
    <location>
        <begin position="29"/>
        <end position="107"/>
    </location>
</feature>
<proteinExistence type="evidence at transcript level"/>
<keyword evidence="1" id="KW-0732">Signal</keyword>
<feature type="signal peptide" evidence="1">
    <location>
        <begin position="1"/>
        <end position="28"/>
    </location>
</feature>
<evidence type="ECO:0000256" key="1">
    <source>
        <dbReference type="SAM" id="SignalP"/>
    </source>
</evidence>
<accession>C7TNQ7</accession>
<dbReference type="EMBL" id="FM207789">
    <property type="protein sequence ID" value="CAR63650.1"/>
    <property type="molecule type" value="mRNA"/>
</dbReference>
<sequence length="107" mass="11610">GANRKMFLSLRVPSLLAISLSLAYQTSGVSTRGLGASNTLPTAVQSVFNGVPSTNFTLHDALEKSCEIFTGKQGSPYDSFCDFFANFFGSMLEEWLTGKPPAFFNTR</sequence>
<protein>
    <submittedName>
        <fullName evidence="2">Uncharacterized protein</fullName>
    </submittedName>
</protein>
<feature type="non-terminal residue" evidence="2">
    <location>
        <position position="1"/>
    </location>
</feature>
<name>C7TNQ7_ANGCA</name>